<accession>A0A0B1P059</accession>
<sequence>MVTTRQISERAWHAPMMICTTAYEKDAAFKAYLRQAIAKFATVVIHPFPRKSQHILNRKICIIGFYFGDTSAPSRLA</sequence>
<keyword evidence="2" id="KW-1185">Reference proteome</keyword>
<dbReference type="HOGENOM" id="CLU_2639941_0_0_1"/>
<reference evidence="1 2" key="1">
    <citation type="journal article" date="2014" name="BMC Genomics">
        <title>Adaptive genomic structural variation in the grape powdery mildew pathogen, Erysiphe necator.</title>
        <authorList>
            <person name="Jones L."/>
            <person name="Riaz S."/>
            <person name="Morales-Cruz A."/>
            <person name="Amrine K.C."/>
            <person name="McGuire B."/>
            <person name="Gubler W.D."/>
            <person name="Walker M.A."/>
            <person name="Cantu D."/>
        </authorList>
    </citation>
    <scope>NUCLEOTIDE SEQUENCE [LARGE SCALE GENOMIC DNA]</scope>
    <source>
        <strain evidence="2">c</strain>
    </source>
</reference>
<dbReference type="AlphaFoldDB" id="A0A0B1P059"/>
<comment type="caution">
    <text evidence="1">The sequence shown here is derived from an EMBL/GenBank/DDBJ whole genome shotgun (WGS) entry which is preliminary data.</text>
</comment>
<evidence type="ECO:0000313" key="2">
    <source>
        <dbReference type="Proteomes" id="UP000030854"/>
    </source>
</evidence>
<dbReference type="Proteomes" id="UP000030854">
    <property type="component" value="Unassembled WGS sequence"/>
</dbReference>
<evidence type="ECO:0000313" key="1">
    <source>
        <dbReference type="EMBL" id="KHJ32022.1"/>
    </source>
</evidence>
<organism evidence="1 2">
    <name type="scientific">Uncinula necator</name>
    <name type="common">Grape powdery mildew</name>
    <dbReference type="NCBI Taxonomy" id="52586"/>
    <lineage>
        <taxon>Eukaryota</taxon>
        <taxon>Fungi</taxon>
        <taxon>Dikarya</taxon>
        <taxon>Ascomycota</taxon>
        <taxon>Pezizomycotina</taxon>
        <taxon>Leotiomycetes</taxon>
        <taxon>Erysiphales</taxon>
        <taxon>Erysiphaceae</taxon>
        <taxon>Erysiphe</taxon>
    </lineage>
</organism>
<name>A0A0B1P059_UNCNE</name>
<protein>
    <submittedName>
        <fullName evidence="1">Uncharacterized protein</fullName>
    </submittedName>
</protein>
<proteinExistence type="predicted"/>
<gene>
    <name evidence="1" type="ORF">EV44_g3221</name>
</gene>
<dbReference type="EMBL" id="JNVN01002398">
    <property type="protein sequence ID" value="KHJ32022.1"/>
    <property type="molecule type" value="Genomic_DNA"/>
</dbReference>